<evidence type="ECO:0000256" key="1">
    <source>
        <dbReference type="ARBA" id="ARBA00004167"/>
    </source>
</evidence>
<dbReference type="PANTHER" id="PTHR21461">
    <property type="entry name" value="GLYCOSYLTRANSFERASE FAMILY 92 PROTEIN"/>
    <property type="match status" value="1"/>
</dbReference>
<dbReference type="GO" id="GO:0016020">
    <property type="term" value="C:membrane"/>
    <property type="evidence" value="ECO:0007669"/>
    <property type="project" value="UniProtKB-SubCell"/>
</dbReference>
<keyword evidence="3" id="KW-0472">Membrane</keyword>
<evidence type="ECO:0000313" key="4">
    <source>
        <dbReference type="EMBL" id="PYC47728.1"/>
    </source>
</evidence>
<dbReference type="PANTHER" id="PTHR21461:SF69">
    <property type="entry name" value="GLYCOSYLTRANSFERASE FAMILY 92 PROTEIN"/>
    <property type="match status" value="1"/>
</dbReference>
<keyword evidence="3" id="KW-1133">Transmembrane helix</keyword>
<dbReference type="GO" id="GO:0016757">
    <property type="term" value="F:glycosyltransferase activity"/>
    <property type="evidence" value="ECO:0007669"/>
    <property type="project" value="TreeGrafter"/>
</dbReference>
<organism evidence="4 5">
    <name type="scientific">Litorivita pollutaquae</name>
    <dbReference type="NCBI Taxonomy" id="2200892"/>
    <lineage>
        <taxon>Bacteria</taxon>
        <taxon>Pseudomonadati</taxon>
        <taxon>Pseudomonadota</taxon>
        <taxon>Alphaproteobacteria</taxon>
        <taxon>Rhodobacterales</taxon>
        <taxon>Paracoccaceae</taxon>
        <taxon>Litorivita</taxon>
    </lineage>
</organism>
<evidence type="ECO:0000256" key="3">
    <source>
        <dbReference type="ARBA" id="ARBA00022989"/>
    </source>
</evidence>
<dbReference type="EMBL" id="QFVT01000005">
    <property type="protein sequence ID" value="PYC47728.1"/>
    <property type="molecule type" value="Genomic_DNA"/>
</dbReference>
<dbReference type="OrthoDB" id="4964299at2"/>
<evidence type="ECO:0000256" key="2">
    <source>
        <dbReference type="ARBA" id="ARBA00022692"/>
    </source>
</evidence>
<accession>A0A2V4MU30</accession>
<comment type="caution">
    <text evidence="4">The sequence shown here is derived from an EMBL/GenBank/DDBJ whole genome shotgun (WGS) entry which is preliminary data.</text>
</comment>
<dbReference type="AlphaFoldDB" id="A0A2V4MU30"/>
<protein>
    <submittedName>
        <fullName evidence="4">Glycosyltransferase family 2 protein</fullName>
    </submittedName>
</protein>
<sequence length="339" mass="37609">MRNEGPYVLEWVAHHLAAGFTHMLMLSHDCDDGSVALLDALAGTGYVTHVPFIPEGSKSVQWQALKRIGDHPRTRAADWAMFFDCDEFLCFSGEIETVSGLVRACGTPDAIAIPWRLFGSGGRIEAGEGLTPERFTRAAPEDLHYPMGHLYKSLIRPGEFQKLGVHRPRNKKGTLPRWAASTGQALSPDFAQNEALISLYGRHRDAERFPDLARLNHYSLRSAEEFILKSMRGLPNHMDRKIDLNYWAERNFNSVEDRGILPMIPATKAMIETLLSNSVVAKAHADTCAEHAARRAALQADIAHVKTLWRLGLLTGSTPPDEATMRKFIAAQMQAKGSA</sequence>
<reference evidence="4 5" key="1">
    <citation type="submission" date="2018-05" db="EMBL/GenBank/DDBJ databases">
        <title>Oceanovita maritima gen. nov., sp. nov., a marine bacterium in the family Rhodobacteraceae isolated from surface seawater of Lundu port Xiamen, China.</title>
        <authorList>
            <person name="Hetharua B.H."/>
            <person name="Min D."/>
            <person name="Liao H."/>
            <person name="Tian Y."/>
        </authorList>
    </citation>
    <scope>NUCLEOTIDE SEQUENCE [LARGE SCALE GENOMIC DNA]</scope>
    <source>
        <strain evidence="4 5">FSX-11</strain>
    </source>
</reference>
<keyword evidence="5" id="KW-1185">Reference proteome</keyword>
<gene>
    <name evidence="4" type="ORF">DI396_08795</name>
</gene>
<dbReference type="Pfam" id="PF13704">
    <property type="entry name" value="Glyco_tranf_2_4"/>
    <property type="match status" value="1"/>
</dbReference>
<keyword evidence="4" id="KW-0808">Transferase</keyword>
<name>A0A2V4MU30_9RHOB</name>
<dbReference type="Proteomes" id="UP000248012">
    <property type="component" value="Unassembled WGS sequence"/>
</dbReference>
<keyword evidence="2" id="KW-0812">Transmembrane</keyword>
<evidence type="ECO:0000313" key="5">
    <source>
        <dbReference type="Proteomes" id="UP000248012"/>
    </source>
</evidence>
<comment type="subcellular location">
    <subcellularLocation>
        <location evidence="1">Membrane</location>
        <topology evidence="1">Single-pass membrane protein</topology>
    </subcellularLocation>
</comment>
<proteinExistence type="predicted"/>
<dbReference type="GO" id="GO:0005737">
    <property type="term" value="C:cytoplasm"/>
    <property type="evidence" value="ECO:0007669"/>
    <property type="project" value="TreeGrafter"/>
</dbReference>